<keyword evidence="5" id="KW-0547">Nucleotide-binding</keyword>
<feature type="transmembrane region" description="Helical" evidence="12">
    <location>
        <begin position="760"/>
        <end position="782"/>
    </location>
</feature>
<dbReference type="GO" id="GO:0016887">
    <property type="term" value="F:ATP hydrolysis activity"/>
    <property type="evidence" value="ECO:0007669"/>
    <property type="project" value="InterPro"/>
</dbReference>
<comment type="subcellular location">
    <subcellularLocation>
        <location evidence="1">Cell membrane</location>
        <topology evidence="1">Multi-pass membrane protein</topology>
    </subcellularLocation>
</comment>
<dbReference type="InterPro" id="IPR023299">
    <property type="entry name" value="ATPase_P-typ_cyto_dom_N"/>
</dbReference>
<evidence type="ECO:0000256" key="6">
    <source>
        <dbReference type="ARBA" id="ARBA00022840"/>
    </source>
</evidence>
<dbReference type="InterPro" id="IPR023214">
    <property type="entry name" value="HAD_sf"/>
</dbReference>
<keyword evidence="7" id="KW-1278">Translocase</keyword>
<dbReference type="SUPFAM" id="SSF81660">
    <property type="entry name" value="Metal cation-transporting ATPase, ATP-binding domain N"/>
    <property type="match status" value="1"/>
</dbReference>
<dbReference type="Gene3D" id="3.40.50.1000">
    <property type="entry name" value="HAD superfamily/HAD-like"/>
    <property type="match status" value="1"/>
</dbReference>
<feature type="domain" description="Cation-transporting P-type ATPase C-terminal" evidence="14">
    <location>
        <begin position="711"/>
        <end position="898"/>
    </location>
</feature>
<evidence type="ECO:0000256" key="5">
    <source>
        <dbReference type="ARBA" id="ARBA00022741"/>
    </source>
</evidence>
<evidence type="ECO:0000256" key="12">
    <source>
        <dbReference type="SAM" id="Phobius"/>
    </source>
</evidence>
<dbReference type="SUPFAM" id="SSF81653">
    <property type="entry name" value="Calcium ATPase, transduction domain A"/>
    <property type="match status" value="1"/>
</dbReference>
<dbReference type="InterPro" id="IPR001757">
    <property type="entry name" value="P_typ_ATPase"/>
</dbReference>
<dbReference type="InterPro" id="IPR004014">
    <property type="entry name" value="ATPase_P-typ_cation-transptr_N"/>
</dbReference>
<feature type="transmembrane region" description="Helical" evidence="12">
    <location>
        <begin position="211"/>
        <end position="233"/>
    </location>
</feature>
<dbReference type="Pfam" id="PF00690">
    <property type="entry name" value="Cation_ATPase_N"/>
    <property type="match status" value="1"/>
</dbReference>
<keyword evidence="8 12" id="KW-1133">Transmembrane helix</keyword>
<evidence type="ECO:0000256" key="2">
    <source>
        <dbReference type="ARBA" id="ARBA00005675"/>
    </source>
</evidence>
<feature type="transmembrane region" description="Helical" evidence="12">
    <location>
        <begin position="253"/>
        <end position="270"/>
    </location>
</feature>
<dbReference type="SFLD" id="SFLDS00003">
    <property type="entry name" value="Haloacid_Dehalogenase"/>
    <property type="match status" value="1"/>
</dbReference>
<dbReference type="Gene3D" id="2.70.150.10">
    <property type="entry name" value="Calcium-transporting ATPase, cytoplasmic transduction domain A"/>
    <property type="match status" value="1"/>
</dbReference>
<dbReference type="InterPro" id="IPR018303">
    <property type="entry name" value="ATPase_P-typ_P_site"/>
</dbReference>
<dbReference type="InterPro" id="IPR006068">
    <property type="entry name" value="ATPase_P-typ_cation-transptr_C"/>
</dbReference>
<proteinExistence type="inferred from homology"/>
<dbReference type="InterPro" id="IPR050510">
    <property type="entry name" value="Cation_transp_ATPase_P-type"/>
</dbReference>
<dbReference type="PRINTS" id="PR00120">
    <property type="entry name" value="HATPASE"/>
</dbReference>
<dbReference type="InterPro" id="IPR044492">
    <property type="entry name" value="P_typ_ATPase_HD_dom"/>
</dbReference>
<dbReference type="PANTHER" id="PTHR43294:SF21">
    <property type="entry name" value="CATION TRANSPORTING ATPASE"/>
    <property type="match status" value="1"/>
</dbReference>
<dbReference type="InterPro" id="IPR008250">
    <property type="entry name" value="ATPase_P-typ_transduc_dom_A_sf"/>
</dbReference>
<dbReference type="Proteomes" id="UP000294506">
    <property type="component" value="Unassembled WGS sequence"/>
</dbReference>
<dbReference type="Gene3D" id="3.40.1110.10">
    <property type="entry name" value="Calcium-transporting ATPase, cytoplasmic domain N"/>
    <property type="match status" value="1"/>
</dbReference>
<feature type="transmembrane region" description="Helical" evidence="12">
    <location>
        <begin position="47"/>
        <end position="64"/>
    </location>
</feature>
<keyword evidence="17" id="KW-1185">Reference proteome</keyword>
<dbReference type="Gene3D" id="1.20.1110.10">
    <property type="entry name" value="Calcium-transporting ATPase, transmembrane domain"/>
    <property type="match status" value="1"/>
</dbReference>
<evidence type="ECO:0000259" key="15">
    <source>
        <dbReference type="Pfam" id="PF00690"/>
    </source>
</evidence>
<dbReference type="Pfam" id="PF00122">
    <property type="entry name" value="E1-E2_ATPase"/>
    <property type="match status" value="1"/>
</dbReference>
<dbReference type="FunFam" id="3.40.50.1000:FF:000083">
    <property type="entry name" value="Sodium/potassium-transporting ATPase subunit alpha"/>
    <property type="match status" value="1"/>
</dbReference>
<name>A0A4R7G0U2_9MICC</name>
<dbReference type="Pfam" id="PF00689">
    <property type="entry name" value="Cation_ATPase_C"/>
    <property type="match status" value="1"/>
</dbReference>
<evidence type="ECO:0000256" key="3">
    <source>
        <dbReference type="ARBA" id="ARBA00022475"/>
    </source>
</evidence>
<dbReference type="InterPro" id="IPR036412">
    <property type="entry name" value="HAD-like_sf"/>
</dbReference>
<dbReference type="GO" id="GO:0005524">
    <property type="term" value="F:ATP binding"/>
    <property type="evidence" value="ECO:0007669"/>
    <property type="project" value="UniProtKB-KW"/>
</dbReference>
<keyword evidence="3" id="KW-1003">Cell membrane</keyword>
<comment type="caution">
    <text evidence="16">The sequence shown here is derived from an EMBL/GenBank/DDBJ whole genome shotgun (WGS) entry which is preliminary data.</text>
</comment>
<evidence type="ECO:0000256" key="7">
    <source>
        <dbReference type="ARBA" id="ARBA00022967"/>
    </source>
</evidence>
<dbReference type="PANTHER" id="PTHR43294">
    <property type="entry name" value="SODIUM/POTASSIUM-TRANSPORTING ATPASE SUBUNIT ALPHA"/>
    <property type="match status" value="1"/>
</dbReference>
<dbReference type="PRINTS" id="PR00119">
    <property type="entry name" value="CATATPASE"/>
</dbReference>
<protein>
    <submittedName>
        <fullName evidence="16">P-type E1-E2 ATPase</fullName>
    </submittedName>
</protein>
<evidence type="ECO:0000256" key="8">
    <source>
        <dbReference type="ARBA" id="ARBA00022989"/>
    </source>
</evidence>
<keyword evidence="9 12" id="KW-0472">Membrane</keyword>
<feature type="transmembrane region" description="Helical" evidence="12">
    <location>
        <begin position="843"/>
        <end position="864"/>
    </location>
</feature>
<dbReference type="GO" id="GO:0005886">
    <property type="term" value="C:plasma membrane"/>
    <property type="evidence" value="ECO:0007669"/>
    <property type="project" value="UniProtKB-SubCell"/>
</dbReference>
<keyword evidence="6" id="KW-0067">ATP-binding</keyword>
<feature type="transmembrane region" description="Helical" evidence="12">
    <location>
        <begin position="802"/>
        <end position="822"/>
    </location>
</feature>
<gene>
    <name evidence="16" type="ORF">EV640_10776</name>
</gene>
<dbReference type="InterPro" id="IPR023298">
    <property type="entry name" value="ATPase_P-typ_TM_dom_sf"/>
</dbReference>
<feature type="domain" description="P-type ATPase A" evidence="13">
    <location>
        <begin position="79"/>
        <end position="190"/>
    </location>
</feature>
<evidence type="ECO:0000256" key="9">
    <source>
        <dbReference type="ARBA" id="ARBA00023136"/>
    </source>
</evidence>
<accession>A0A4R7G0U2</accession>
<dbReference type="SFLD" id="SFLDF00027">
    <property type="entry name" value="p-type_atpase"/>
    <property type="match status" value="1"/>
</dbReference>
<keyword evidence="4 12" id="KW-0812">Transmembrane</keyword>
<evidence type="ECO:0000313" key="16">
    <source>
        <dbReference type="EMBL" id="TDS84680.1"/>
    </source>
</evidence>
<evidence type="ECO:0000313" key="17">
    <source>
        <dbReference type="Proteomes" id="UP000294506"/>
    </source>
</evidence>
<dbReference type="SUPFAM" id="SSF81665">
    <property type="entry name" value="Calcium ATPase, transmembrane domain M"/>
    <property type="match status" value="1"/>
</dbReference>
<feature type="transmembrane region" description="Helical" evidence="12">
    <location>
        <begin position="20"/>
        <end position="41"/>
    </location>
</feature>
<feature type="domain" description="Cation-transporting P-type ATPase N-terminal" evidence="15">
    <location>
        <begin position="3"/>
        <end position="38"/>
    </location>
</feature>
<dbReference type="InterPro" id="IPR059000">
    <property type="entry name" value="ATPase_P-type_domA"/>
</dbReference>
<dbReference type="SUPFAM" id="SSF56784">
    <property type="entry name" value="HAD-like"/>
    <property type="match status" value="1"/>
</dbReference>
<organism evidence="16 17">
    <name type="scientific">Nesterenkonia aurantiaca</name>
    <dbReference type="NCBI Taxonomy" id="1436010"/>
    <lineage>
        <taxon>Bacteria</taxon>
        <taxon>Bacillati</taxon>
        <taxon>Actinomycetota</taxon>
        <taxon>Actinomycetes</taxon>
        <taxon>Micrococcales</taxon>
        <taxon>Micrococcaceae</taxon>
        <taxon>Nesterenkonia</taxon>
    </lineage>
</organism>
<sequence>MVAGPNRLIRDEKRGWVRELLNQFIHPLALLLWAAALLAVITGTTALTVAIVAVILLNAIFAFLQERHAEKAVEALAAYLPERCQVIRDGTLATIEATELVPGDVIAIQEGDRISADARLLTGSLEVDLSTLTGESQAALRTPEAEINAETSLLQSVDVVFSGSSCVGGEATALVYATGMGTELGRIAALSKRVVKDPSPLEQQVARAARLIALIAVGMGMAFVPVGLFLADLPLTDTVNFAIGLLVANVPEGLLPTITLALAVGVRVLARNGALVKRISAVETLGSTSVICTDKTGTLTMNRMQVTAFWTFGGPQDPPASPPAELLPGMRVSEAMRAEAGASDLLGFRFGRASAACSNARLVNPTVFPTEAGPSASEDLGDSSDPVHSRAQDVGDPTEVAMLRHAVTLGAVGDRSDLERLVHFHFDPVLRRMSTVDRVGHQAVVHSKGAPEEILRLCTRVAGAGEDRPLGDHDRRLVEAVVQEWAARGLRLIAVADRVLHDRDLGGLSRAQAEKDLTLLGMVGLSDPARPEVAAAVTQCHAAGIRLIVVTGDNGLTAAGIARQVGIGVSGLAVVNGSDLDLMSEAELDELLERNEELIFARSSPEAKLRITDALQSLGHIVAMTGDGVNDAPALRRADIGVAMGGSGTDVAREAATMVLTDDNFASIVAAVEAGRRVYDNVRKFIVYIFAHATPEVVPLLIYAASGGAVPLPLTVMQILAIDLFTETLPALALGREAPEPGLMERPPRRRRENVINSEMLIRAWAVMGGVSAVLVTGLFLQTLASGGWAFDSATGATQPELLWREATTMTFLGIVSCQIGTAMASRTQTESLLRVGVFSNRLLLWGIGFEVLLAAAIVGIAPLQVVFGTAIPETWLMFLLIPLPFLVWGSDEAFKWLKRSRLTEQVEAAPRDFGAPQAH</sequence>
<comment type="catalytic activity">
    <reaction evidence="10">
        <text>ATP + H2O = ADP + phosphate + H(+)</text>
        <dbReference type="Rhea" id="RHEA:13065"/>
        <dbReference type="ChEBI" id="CHEBI:15377"/>
        <dbReference type="ChEBI" id="CHEBI:15378"/>
        <dbReference type="ChEBI" id="CHEBI:30616"/>
        <dbReference type="ChEBI" id="CHEBI:43474"/>
        <dbReference type="ChEBI" id="CHEBI:456216"/>
    </reaction>
</comment>
<dbReference type="SFLD" id="SFLDG00002">
    <property type="entry name" value="C1.7:_P-type_atpase_like"/>
    <property type="match status" value="1"/>
</dbReference>
<comment type="similarity">
    <text evidence="2">Belongs to the cation transport ATPase (P-type) (TC 3.A.3) family. Type IIA subfamily.</text>
</comment>
<dbReference type="PROSITE" id="PS00154">
    <property type="entry name" value="ATPASE_E1_E2"/>
    <property type="match status" value="1"/>
</dbReference>
<evidence type="ECO:0000256" key="1">
    <source>
        <dbReference type="ARBA" id="ARBA00004651"/>
    </source>
</evidence>
<feature type="transmembrane region" description="Helical" evidence="12">
    <location>
        <begin position="876"/>
        <end position="895"/>
    </location>
</feature>
<dbReference type="AlphaFoldDB" id="A0A4R7G0U2"/>
<evidence type="ECO:0000256" key="11">
    <source>
        <dbReference type="SAM" id="MobiDB-lite"/>
    </source>
</evidence>
<evidence type="ECO:0000259" key="14">
    <source>
        <dbReference type="Pfam" id="PF00689"/>
    </source>
</evidence>
<feature type="region of interest" description="Disordered" evidence="11">
    <location>
        <begin position="369"/>
        <end position="394"/>
    </location>
</feature>
<dbReference type="EMBL" id="SOAN01000007">
    <property type="protein sequence ID" value="TDS84680.1"/>
    <property type="molecule type" value="Genomic_DNA"/>
</dbReference>
<dbReference type="NCBIfam" id="TIGR01494">
    <property type="entry name" value="ATPase_P-type"/>
    <property type="match status" value="2"/>
</dbReference>
<dbReference type="Pfam" id="PF13246">
    <property type="entry name" value="Cation_ATPase"/>
    <property type="match status" value="1"/>
</dbReference>
<evidence type="ECO:0000256" key="10">
    <source>
        <dbReference type="ARBA" id="ARBA00049360"/>
    </source>
</evidence>
<reference evidence="16 17" key="1">
    <citation type="submission" date="2019-03" db="EMBL/GenBank/DDBJ databases">
        <title>Genomic Encyclopedia of Type Strains, Phase III (KMG-III): the genomes of soil and plant-associated and newly described type strains.</title>
        <authorList>
            <person name="Whitman W."/>
        </authorList>
    </citation>
    <scope>NUCLEOTIDE SEQUENCE [LARGE SCALE GENOMIC DNA]</scope>
    <source>
        <strain evidence="16 17">DSM 27373</strain>
    </source>
</reference>
<evidence type="ECO:0000256" key="4">
    <source>
        <dbReference type="ARBA" id="ARBA00022692"/>
    </source>
</evidence>
<evidence type="ECO:0000259" key="13">
    <source>
        <dbReference type="Pfam" id="PF00122"/>
    </source>
</evidence>